<dbReference type="GO" id="GO:0000981">
    <property type="term" value="F:DNA-binding transcription factor activity, RNA polymerase II-specific"/>
    <property type="evidence" value="ECO:0007669"/>
    <property type="project" value="TreeGrafter"/>
</dbReference>
<dbReference type="InterPro" id="IPR001909">
    <property type="entry name" value="KRAB"/>
</dbReference>
<comment type="subcellular location">
    <subcellularLocation>
        <location evidence="1">Nucleus</location>
    </subcellularLocation>
</comment>
<feature type="domain" description="C2H2-type" evidence="10">
    <location>
        <begin position="476"/>
        <end position="503"/>
    </location>
</feature>
<feature type="compositionally biased region" description="Basic and acidic residues" evidence="9">
    <location>
        <begin position="306"/>
        <end position="318"/>
    </location>
</feature>
<evidence type="ECO:0000256" key="9">
    <source>
        <dbReference type="SAM" id="MobiDB-lite"/>
    </source>
</evidence>
<keyword evidence="5" id="KW-0862">Zinc</keyword>
<protein>
    <recommendedName>
        <fullName evidence="15">Zinc finger protein 777-like</fullName>
    </recommendedName>
</protein>
<dbReference type="FunFam" id="3.30.160.60:FF:000145">
    <property type="entry name" value="Zinc finger protein 574"/>
    <property type="match status" value="1"/>
</dbReference>
<dbReference type="InterPro" id="IPR050752">
    <property type="entry name" value="C2H2-ZF_domain"/>
</dbReference>
<reference evidence="13" key="1">
    <citation type="submission" date="2025-08" db="UniProtKB">
        <authorList>
            <consortium name="Ensembl"/>
        </authorList>
    </citation>
    <scope>IDENTIFICATION</scope>
</reference>
<dbReference type="CDD" id="cd07765">
    <property type="entry name" value="KRAB_A-box"/>
    <property type="match status" value="1"/>
</dbReference>
<dbReference type="AlphaFoldDB" id="A0A8B9S4T5"/>
<evidence type="ECO:0000256" key="6">
    <source>
        <dbReference type="ARBA" id="ARBA00023242"/>
    </source>
</evidence>
<dbReference type="InterPro" id="IPR013087">
    <property type="entry name" value="Znf_C2H2_type"/>
</dbReference>
<dbReference type="InterPro" id="IPR036051">
    <property type="entry name" value="KRAB_dom_sf"/>
</dbReference>
<dbReference type="Gene3D" id="3.30.160.60">
    <property type="entry name" value="Classic Zinc Finger"/>
    <property type="match status" value="4"/>
</dbReference>
<accession>A0A8B9S4T5</accession>
<sequence length="682" mass="75768">MVPLGVPIPTGVCRAPGAVGVPRRGCLAGTGISPSFPRLSLPSQVSAWDSGAGERGPVRAMGPRAAAGQAEAHAQELRELRSRTERAERRLLACENLVGELGSHMAALGSLLQGYGQLQQRLDNVENLLKNRNFWLLRLPPGTRGEIPKVPVTFDDISVYFNEQEWERLDSWQKDLYRAVMRGNYETLISLDYAVSKPDILAQMERDEELCTKDSEEPPQTCIQDGQEPSQTCIQDSQEPPQPPEETDGKEKALEDEVPMEADTEEGFSLKNEMACEGTSPPENVEVKEEAPEALPEASTASPDLEIQKCPKKEEAKPKSKKKPNRCSASSLLMGTCRRGYVREWAHPCTECGKRFRLKINLIIHQRSHAKEGPYECTVCEISFADKSHLDLHQSIHTEGRAFGAKVWGNVHPELRIRPRRKFCGALYGSAHSLDHRARAGESWLGQAKNEPDARSLSSTRFSQNHRSRTHEKSLLKCTVCRKSLSCPFSLRRHLQTHARDRPYHCSDCKKSFTRRTHLSRHQKIHDRQKALDMVQQPKTAQPKAVLPGPKQPQQREAPGLPKEGGVPCSLDHASKREDAASVSEAPAALLPSKSPSFNDWKYVTGLISLRLVTGIDGESLRKYVTGKITPAPPALLQQALRGPLLRLRCVSRDVLTHDDDAGLVPSAPRCCKGKLRSPHPM</sequence>
<feature type="compositionally biased region" description="Polar residues" evidence="9">
    <location>
        <begin position="221"/>
        <end position="237"/>
    </location>
</feature>
<feature type="domain" description="KRAB" evidence="11">
    <location>
        <begin position="152"/>
        <end position="223"/>
    </location>
</feature>
<dbReference type="PROSITE" id="PS50157">
    <property type="entry name" value="ZINC_FINGER_C2H2_2"/>
    <property type="match status" value="4"/>
</dbReference>
<feature type="region of interest" description="Disordered" evidence="9">
    <location>
        <begin position="209"/>
        <end position="327"/>
    </location>
</feature>
<evidence type="ECO:0000256" key="2">
    <source>
        <dbReference type="ARBA" id="ARBA00022723"/>
    </source>
</evidence>
<dbReference type="InterPro" id="IPR003655">
    <property type="entry name" value="aKRAB"/>
</dbReference>
<evidence type="ECO:0000256" key="8">
    <source>
        <dbReference type="SAM" id="Coils"/>
    </source>
</evidence>
<feature type="region of interest" description="Disordered" evidence="9">
    <location>
        <begin position="446"/>
        <end position="469"/>
    </location>
</feature>
<dbReference type="InterPro" id="IPR036236">
    <property type="entry name" value="Znf_C2H2_sf"/>
</dbReference>
<dbReference type="SMART" id="SM00349">
    <property type="entry name" value="KRAB"/>
    <property type="match status" value="1"/>
</dbReference>
<name>A0A8B9S4T5_APTOW</name>
<feature type="domain" description="C2H2-type" evidence="10">
    <location>
        <begin position="375"/>
        <end position="402"/>
    </location>
</feature>
<dbReference type="Gene3D" id="6.10.140.140">
    <property type="match status" value="1"/>
</dbReference>
<evidence type="ECO:0000256" key="4">
    <source>
        <dbReference type="ARBA" id="ARBA00022771"/>
    </source>
</evidence>
<dbReference type="PROSITE" id="PS50805">
    <property type="entry name" value="KRAB"/>
    <property type="match status" value="1"/>
</dbReference>
<evidence type="ECO:0000256" key="7">
    <source>
        <dbReference type="PROSITE-ProRule" id="PRU00042"/>
    </source>
</evidence>
<dbReference type="Pfam" id="PF01352">
    <property type="entry name" value="KRAB"/>
    <property type="match status" value="1"/>
</dbReference>
<keyword evidence="14" id="KW-1185">Reference proteome</keyword>
<feature type="coiled-coil region" evidence="8">
    <location>
        <begin position="70"/>
        <end position="97"/>
    </location>
</feature>
<organism evidence="13 14">
    <name type="scientific">Apteryx owenii</name>
    <name type="common">Little spotted kiwi</name>
    <dbReference type="NCBI Taxonomy" id="8824"/>
    <lineage>
        <taxon>Eukaryota</taxon>
        <taxon>Metazoa</taxon>
        <taxon>Chordata</taxon>
        <taxon>Craniata</taxon>
        <taxon>Vertebrata</taxon>
        <taxon>Euteleostomi</taxon>
        <taxon>Archelosauria</taxon>
        <taxon>Archosauria</taxon>
        <taxon>Dinosauria</taxon>
        <taxon>Saurischia</taxon>
        <taxon>Theropoda</taxon>
        <taxon>Coelurosauria</taxon>
        <taxon>Aves</taxon>
        <taxon>Palaeognathae</taxon>
        <taxon>Apterygiformes</taxon>
        <taxon>Apterygidae</taxon>
        <taxon>Apteryx</taxon>
    </lineage>
</organism>
<dbReference type="PANTHER" id="PTHR24384">
    <property type="entry name" value="FINGER PUTATIVE TRANSCRIPTION FACTOR FAMILY-RELATED"/>
    <property type="match status" value="1"/>
</dbReference>
<dbReference type="SUPFAM" id="SSF109640">
    <property type="entry name" value="KRAB domain (Kruppel-associated box)"/>
    <property type="match status" value="1"/>
</dbReference>
<dbReference type="PROSITE" id="PS00028">
    <property type="entry name" value="ZINC_FINGER_C2H2_1"/>
    <property type="match status" value="4"/>
</dbReference>
<proteinExistence type="predicted"/>
<keyword evidence="8" id="KW-0175">Coiled coil</keyword>
<dbReference type="Ensembl" id="ENSAOWT00000007673.1">
    <property type="protein sequence ID" value="ENSAOWP00000006779.1"/>
    <property type="gene ID" value="ENSAOWG00000004664.1"/>
</dbReference>
<evidence type="ECO:0000259" key="10">
    <source>
        <dbReference type="PROSITE" id="PS50157"/>
    </source>
</evidence>
<keyword evidence="4 7" id="KW-0863">Zinc-finger</keyword>
<dbReference type="Proteomes" id="UP000694424">
    <property type="component" value="Unplaced"/>
</dbReference>
<keyword evidence="2" id="KW-0479">Metal-binding</keyword>
<evidence type="ECO:0000256" key="5">
    <source>
        <dbReference type="ARBA" id="ARBA00022833"/>
    </source>
</evidence>
<dbReference type="GO" id="GO:0000978">
    <property type="term" value="F:RNA polymerase II cis-regulatory region sequence-specific DNA binding"/>
    <property type="evidence" value="ECO:0007669"/>
    <property type="project" value="TreeGrafter"/>
</dbReference>
<dbReference type="GO" id="GO:0005634">
    <property type="term" value="C:nucleus"/>
    <property type="evidence" value="ECO:0007669"/>
    <property type="project" value="UniProtKB-SubCell"/>
</dbReference>
<evidence type="ECO:0000259" key="12">
    <source>
        <dbReference type="PROSITE" id="PS50806"/>
    </source>
</evidence>
<dbReference type="FunFam" id="3.30.160.60:FF:000065">
    <property type="entry name" value="B-cell CLL/lymphoma 6, member B"/>
    <property type="match status" value="1"/>
</dbReference>
<evidence type="ECO:0000256" key="1">
    <source>
        <dbReference type="ARBA" id="ARBA00004123"/>
    </source>
</evidence>
<feature type="domain" description="C2H2-type" evidence="10">
    <location>
        <begin position="347"/>
        <end position="374"/>
    </location>
</feature>
<reference evidence="13" key="2">
    <citation type="submission" date="2025-09" db="UniProtKB">
        <authorList>
            <consortium name="Ensembl"/>
        </authorList>
    </citation>
    <scope>IDENTIFICATION</scope>
</reference>
<keyword evidence="3" id="KW-0677">Repeat</keyword>
<feature type="domain" description="C2H2-type" evidence="10">
    <location>
        <begin position="504"/>
        <end position="531"/>
    </location>
</feature>
<evidence type="ECO:0000256" key="3">
    <source>
        <dbReference type="ARBA" id="ARBA00022737"/>
    </source>
</evidence>
<evidence type="ECO:0008006" key="15">
    <source>
        <dbReference type="Google" id="ProtNLM"/>
    </source>
</evidence>
<dbReference type="FunFam" id="3.30.160.60:FF:000358">
    <property type="entry name" value="zinc finger protein 24"/>
    <property type="match status" value="1"/>
</dbReference>
<dbReference type="PANTHER" id="PTHR24384:SF243">
    <property type="entry name" value="ZINC FINGER PROTEIN 777"/>
    <property type="match status" value="1"/>
</dbReference>
<evidence type="ECO:0000313" key="14">
    <source>
        <dbReference type="Proteomes" id="UP000694424"/>
    </source>
</evidence>
<dbReference type="SUPFAM" id="SSF57667">
    <property type="entry name" value="beta-beta-alpha zinc fingers"/>
    <property type="match status" value="2"/>
</dbReference>
<dbReference type="GO" id="GO:0008270">
    <property type="term" value="F:zinc ion binding"/>
    <property type="evidence" value="ECO:0007669"/>
    <property type="project" value="UniProtKB-KW"/>
</dbReference>
<dbReference type="SMART" id="SM00355">
    <property type="entry name" value="ZnF_C2H2"/>
    <property type="match status" value="4"/>
</dbReference>
<dbReference type="Pfam" id="PF00096">
    <property type="entry name" value="zf-C2H2"/>
    <property type="match status" value="3"/>
</dbReference>
<feature type="domain" description="KRAB-related" evidence="12">
    <location>
        <begin position="149"/>
        <end position="213"/>
    </location>
</feature>
<dbReference type="PROSITE" id="PS50806">
    <property type="entry name" value="KRAB_RELATED"/>
    <property type="match status" value="1"/>
</dbReference>
<feature type="compositionally biased region" description="Acidic residues" evidence="9">
    <location>
        <begin position="256"/>
        <end position="266"/>
    </location>
</feature>
<evidence type="ECO:0000313" key="13">
    <source>
        <dbReference type="Ensembl" id="ENSAOWP00000006779.1"/>
    </source>
</evidence>
<evidence type="ECO:0000259" key="11">
    <source>
        <dbReference type="PROSITE" id="PS50805"/>
    </source>
</evidence>
<feature type="region of interest" description="Disordered" evidence="9">
    <location>
        <begin position="517"/>
        <end position="581"/>
    </location>
</feature>
<keyword evidence="6" id="KW-0539">Nucleus</keyword>